<accession>A0AC58HAA9</accession>
<dbReference type="Proteomes" id="UP000000437">
    <property type="component" value="Chromosome 15"/>
</dbReference>
<proteinExistence type="predicted"/>
<gene>
    <name evidence="2" type="primary">p2rx8</name>
    <name evidence="2" type="synonym">P2X.514</name>
    <name evidence="2" type="synonym">p2xr514</name>
</gene>
<evidence type="ECO:0000313" key="1">
    <source>
        <dbReference type="Proteomes" id="UP000000437"/>
    </source>
</evidence>
<keyword evidence="2" id="KW-0675">Receptor</keyword>
<dbReference type="RefSeq" id="XP_073778908.1">
    <property type="nucleotide sequence ID" value="XM_073922807.1"/>
</dbReference>
<name>A0AC58HAA9_DANRE</name>
<sequence length="391" mass="44242">MARRCSNPLLYLFNYTTVRYVVTQNKIVGLLYRFFQLIIMCYLIGWVFVTKKGYQVVDDTIESSVVTKVKGIARVNTTFSDLWGPEEYVIPDHGGKFLFVVTNFIETPNQTLTTCPESPSVPFSTCTHDDNCTEGEAVRAGNGIKTGTCRKTDGNETNTCEIYGWCPTEKSSRPEAATMLREAENFTVYIRNFIKFSQFNLSKTNILKEGYPSYIKTCLHDEIHHPYCPVFRLGDIVSKAGYRFEEVAAKGGSIGIVIKWSCDFDMDTSDCHPQYSFMAMGSSTPVTAGYNFRFARYSSDAAGRTHRNLYKVYGFQLNVMVFGTASQFSIIHTIINVASVLTLMAVGSYICDVILLFMVKKKYAKFESLIKADKEIALQKMPDHSKRKFSY</sequence>
<keyword evidence="1" id="KW-1185">Reference proteome</keyword>
<protein>
    <submittedName>
        <fullName evidence="2">Purinergic receptor P2X, ligand-gated ion channel, 8 isoform X1</fullName>
    </submittedName>
</protein>
<evidence type="ECO:0000313" key="2">
    <source>
        <dbReference type="RefSeq" id="XP_073778908.1"/>
    </source>
</evidence>
<reference evidence="2" key="1">
    <citation type="submission" date="2025-08" db="UniProtKB">
        <authorList>
            <consortium name="RefSeq"/>
        </authorList>
    </citation>
    <scope>IDENTIFICATION</scope>
    <source>
        <strain evidence="2">Tuebingen</strain>
        <tissue evidence="2">Fibroblasts and whole tissue</tissue>
    </source>
</reference>
<organism evidence="1 2">
    <name type="scientific">Danio rerio</name>
    <name type="common">Zebrafish</name>
    <name type="synonym">Brachydanio rerio</name>
    <dbReference type="NCBI Taxonomy" id="7955"/>
    <lineage>
        <taxon>Eukaryota</taxon>
        <taxon>Metazoa</taxon>
        <taxon>Chordata</taxon>
        <taxon>Craniata</taxon>
        <taxon>Vertebrata</taxon>
        <taxon>Euteleostomi</taxon>
        <taxon>Actinopterygii</taxon>
        <taxon>Neopterygii</taxon>
        <taxon>Teleostei</taxon>
        <taxon>Ostariophysi</taxon>
        <taxon>Cypriniformes</taxon>
        <taxon>Danionidae</taxon>
        <taxon>Danioninae</taxon>
        <taxon>Danio</taxon>
    </lineage>
</organism>